<accession>W4LGI7</accession>
<gene>
    <name evidence="1" type="ORF">ETSY1_26545</name>
</gene>
<keyword evidence="2" id="KW-1185">Reference proteome</keyword>
<proteinExistence type="predicted"/>
<reference evidence="1 2" key="1">
    <citation type="journal article" date="2014" name="Nature">
        <title>An environmental bacterial taxon with a large and distinct metabolic repertoire.</title>
        <authorList>
            <person name="Wilson M.C."/>
            <person name="Mori T."/>
            <person name="Ruckert C."/>
            <person name="Uria A.R."/>
            <person name="Helf M.J."/>
            <person name="Takada K."/>
            <person name="Gernert C."/>
            <person name="Steffens U.A."/>
            <person name="Heycke N."/>
            <person name="Schmitt S."/>
            <person name="Rinke C."/>
            <person name="Helfrich E.J."/>
            <person name="Brachmann A.O."/>
            <person name="Gurgui C."/>
            <person name="Wakimoto T."/>
            <person name="Kracht M."/>
            <person name="Crusemann M."/>
            <person name="Hentschel U."/>
            <person name="Abe I."/>
            <person name="Matsunaga S."/>
            <person name="Kalinowski J."/>
            <person name="Takeyama H."/>
            <person name="Piel J."/>
        </authorList>
    </citation>
    <scope>NUCLEOTIDE SEQUENCE [LARGE SCALE GENOMIC DNA]</scope>
    <source>
        <strain evidence="2">TSY1</strain>
    </source>
</reference>
<comment type="caution">
    <text evidence="1">The sequence shown here is derived from an EMBL/GenBank/DDBJ whole genome shotgun (WGS) entry which is preliminary data.</text>
</comment>
<dbReference type="Proteomes" id="UP000019141">
    <property type="component" value="Unassembled WGS sequence"/>
</dbReference>
<evidence type="ECO:0000313" key="2">
    <source>
        <dbReference type="Proteomes" id="UP000019141"/>
    </source>
</evidence>
<dbReference type="AlphaFoldDB" id="W4LGI7"/>
<name>W4LGI7_ENTF1</name>
<sequence>MWSQASIYHMEDGIKYECFPLIDADECVISHTIIIDIKECNKNKYWEPNSSSDGTLEIKMRNYSPQESCLLHSLMSTTIMKRSSRSVRRDFLHKNPTMVDTQQEYCLWLGKYHWGNSGRALLLALLAKLIH</sequence>
<organism evidence="1 2">
    <name type="scientific">Entotheonella factor</name>
    <dbReference type="NCBI Taxonomy" id="1429438"/>
    <lineage>
        <taxon>Bacteria</taxon>
        <taxon>Pseudomonadati</taxon>
        <taxon>Nitrospinota/Tectimicrobiota group</taxon>
        <taxon>Candidatus Tectimicrobiota</taxon>
        <taxon>Candidatus Entotheonellia</taxon>
        <taxon>Candidatus Entotheonellales</taxon>
        <taxon>Candidatus Entotheonellaceae</taxon>
        <taxon>Candidatus Entotheonella</taxon>
    </lineage>
</organism>
<protein>
    <submittedName>
        <fullName evidence="1">Uncharacterized protein</fullName>
    </submittedName>
</protein>
<evidence type="ECO:0000313" key="1">
    <source>
        <dbReference type="EMBL" id="ETW96451.1"/>
    </source>
</evidence>
<dbReference type="HOGENOM" id="CLU_1923735_0_0_7"/>
<dbReference type="EMBL" id="AZHW01000785">
    <property type="protein sequence ID" value="ETW96451.1"/>
    <property type="molecule type" value="Genomic_DNA"/>
</dbReference>